<dbReference type="Proteomes" id="UP000260790">
    <property type="component" value="Unassembled WGS sequence"/>
</dbReference>
<protein>
    <submittedName>
        <fullName evidence="2">Uncharacterized protein</fullName>
    </submittedName>
</protein>
<accession>A0A8B2ZEM0</accession>
<dbReference type="AlphaFoldDB" id="A0A8B2ZEM0"/>
<gene>
    <name evidence="2" type="ORF">DXD09_01135</name>
</gene>
<evidence type="ECO:0000313" key="3">
    <source>
        <dbReference type="Proteomes" id="UP000260790"/>
    </source>
</evidence>
<reference evidence="2 3" key="1">
    <citation type="submission" date="2018-08" db="EMBL/GenBank/DDBJ databases">
        <title>A genome reference for cultivated species of the human gut microbiota.</title>
        <authorList>
            <person name="Zou Y."/>
            <person name="Xue W."/>
            <person name="Luo G."/>
        </authorList>
    </citation>
    <scope>NUCLEOTIDE SEQUENCE [LARGE SCALE GENOMIC DNA]</scope>
    <source>
        <strain evidence="2 3">TF10-9AT</strain>
    </source>
</reference>
<evidence type="ECO:0000313" key="2">
    <source>
        <dbReference type="EMBL" id="RGK48368.1"/>
    </source>
</evidence>
<evidence type="ECO:0000256" key="1">
    <source>
        <dbReference type="SAM" id="SignalP"/>
    </source>
</evidence>
<name>A0A8B2ZEM0_9LACO</name>
<feature type="signal peptide" evidence="1">
    <location>
        <begin position="1"/>
        <end position="22"/>
    </location>
</feature>
<dbReference type="EMBL" id="QSQR01000001">
    <property type="protein sequence ID" value="RGK48368.1"/>
    <property type="molecule type" value="Genomic_DNA"/>
</dbReference>
<feature type="chain" id="PRO_5032304143" evidence="1">
    <location>
        <begin position="23"/>
        <end position="105"/>
    </location>
</feature>
<sequence length="105" mass="12133">MLPNFSTIFFCMVVLVSLTVTAVHKNALEPQDQAECQKRYDPLTERFNIAKKNLADTEAEINRKELARSAIRQFLDLVLFVFRLSMFFCSYSMQSDKFLSALITI</sequence>
<proteinExistence type="predicted"/>
<comment type="caution">
    <text evidence="2">The sequence shown here is derived from an EMBL/GenBank/DDBJ whole genome shotgun (WGS) entry which is preliminary data.</text>
</comment>
<keyword evidence="1" id="KW-0732">Signal</keyword>
<organism evidence="2 3">
    <name type="scientific">Ligilactobacillus ruminis</name>
    <dbReference type="NCBI Taxonomy" id="1623"/>
    <lineage>
        <taxon>Bacteria</taxon>
        <taxon>Bacillati</taxon>
        <taxon>Bacillota</taxon>
        <taxon>Bacilli</taxon>
        <taxon>Lactobacillales</taxon>
        <taxon>Lactobacillaceae</taxon>
        <taxon>Ligilactobacillus</taxon>
    </lineage>
</organism>